<protein>
    <recommendedName>
        <fullName evidence="5">DUF4190 domain-containing protein</fullName>
    </recommendedName>
</protein>
<keyword evidence="2" id="KW-0812">Transmembrane</keyword>
<evidence type="ECO:0000313" key="4">
    <source>
        <dbReference type="Proteomes" id="UP000216871"/>
    </source>
</evidence>
<feature type="transmembrane region" description="Helical" evidence="2">
    <location>
        <begin position="75"/>
        <end position="95"/>
    </location>
</feature>
<keyword evidence="2" id="KW-1133">Transmembrane helix</keyword>
<comment type="caution">
    <text evidence="3">The sequence shown here is derived from an EMBL/GenBank/DDBJ whole genome shotgun (WGS) entry which is preliminary data.</text>
</comment>
<reference evidence="3 4" key="1">
    <citation type="journal article" date="2017" name="BMC Genomics">
        <title>Comparative genomic and phylogenomic analyses of the Bifidobacteriaceae family.</title>
        <authorList>
            <person name="Lugli G.A."/>
            <person name="Milani C."/>
            <person name="Turroni F."/>
            <person name="Duranti S."/>
            <person name="Mancabelli L."/>
            <person name="Mangifesta M."/>
            <person name="Ferrario C."/>
            <person name="Modesto M."/>
            <person name="Mattarelli P."/>
            <person name="Jiri K."/>
            <person name="van Sinderen D."/>
            <person name="Ventura M."/>
        </authorList>
    </citation>
    <scope>NUCLEOTIDE SEQUENCE [LARGE SCALE GENOMIC DNA]</scope>
    <source>
        <strain evidence="3 4">DSM 100196</strain>
    </source>
</reference>
<dbReference type="AlphaFoldDB" id="A0A261FDQ2"/>
<dbReference type="Proteomes" id="UP000216871">
    <property type="component" value="Unassembled WGS sequence"/>
</dbReference>
<evidence type="ECO:0000313" key="3">
    <source>
        <dbReference type="EMBL" id="OZG57279.1"/>
    </source>
</evidence>
<feature type="region of interest" description="Disordered" evidence="1">
    <location>
        <begin position="1"/>
        <end position="47"/>
    </location>
</feature>
<evidence type="ECO:0000256" key="2">
    <source>
        <dbReference type="SAM" id="Phobius"/>
    </source>
</evidence>
<gene>
    <name evidence="3" type="ORF">BMYO_2012</name>
</gene>
<evidence type="ECO:0000256" key="1">
    <source>
        <dbReference type="SAM" id="MobiDB-lite"/>
    </source>
</evidence>
<name>A0A261FDQ2_9BIFI</name>
<dbReference type="RefSeq" id="WP_211276858.1">
    <property type="nucleotide sequence ID" value="NZ_MWWW01000029.1"/>
</dbReference>
<dbReference type="EMBL" id="MWWW01000029">
    <property type="protein sequence ID" value="OZG57279.1"/>
    <property type="molecule type" value="Genomic_DNA"/>
</dbReference>
<feature type="compositionally biased region" description="Low complexity" evidence="1">
    <location>
        <begin position="1"/>
        <end position="13"/>
    </location>
</feature>
<accession>A0A261FDQ2</accession>
<keyword evidence="4" id="KW-1185">Reference proteome</keyword>
<sequence length="137" mass="14307">MSNPNPNLNVSPVPQQPIPPAGSPQYAAPAPQPGAQPQYGAPQAGYQGAPVAPAYPQQYALQGYQQPNPTDTGSFGWAVLGFFIPLVGLILFLVWKNEKPLSAKKAGMGALVSVILTVALYVIFIVIGIFVAMSSAS</sequence>
<proteinExistence type="predicted"/>
<keyword evidence="2" id="KW-0472">Membrane</keyword>
<organism evidence="3 4">
    <name type="scientific">Bifidobacterium myosotis</name>
    <dbReference type="NCBI Taxonomy" id="1630166"/>
    <lineage>
        <taxon>Bacteria</taxon>
        <taxon>Bacillati</taxon>
        <taxon>Actinomycetota</taxon>
        <taxon>Actinomycetes</taxon>
        <taxon>Bifidobacteriales</taxon>
        <taxon>Bifidobacteriaceae</taxon>
        <taxon>Bifidobacterium</taxon>
    </lineage>
</organism>
<feature type="compositionally biased region" description="Low complexity" evidence="1">
    <location>
        <begin position="23"/>
        <end position="47"/>
    </location>
</feature>
<evidence type="ECO:0008006" key="5">
    <source>
        <dbReference type="Google" id="ProtNLM"/>
    </source>
</evidence>
<feature type="transmembrane region" description="Helical" evidence="2">
    <location>
        <begin position="107"/>
        <end position="133"/>
    </location>
</feature>